<dbReference type="Gene3D" id="1.10.3720.10">
    <property type="entry name" value="MetI-like"/>
    <property type="match status" value="1"/>
</dbReference>
<evidence type="ECO:0000313" key="11">
    <source>
        <dbReference type="EMBL" id="QDC23411.1"/>
    </source>
</evidence>
<accession>A0A5B8C1N2</accession>
<evidence type="ECO:0000313" key="12">
    <source>
        <dbReference type="Proteomes" id="UP000314616"/>
    </source>
</evidence>
<evidence type="ECO:0000256" key="1">
    <source>
        <dbReference type="ARBA" id="ARBA00004651"/>
    </source>
</evidence>
<evidence type="ECO:0000256" key="4">
    <source>
        <dbReference type="ARBA" id="ARBA00022475"/>
    </source>
</evidence>
<dbReference type="SUPFAM" id="SSF161098">
    <property type="entry name" value="MetI-like"/>
    <property type="match status" value="1"/>
</dbReference>
<evidence type="ECO:0000256" key="6">
    <source>
        <dbReference type="ARBA" id="ARBA00022970"/>
    </source>
</evidence>
<evidence type="ECO:0000259" key="10">
    <source>
        <dbReference type="PROSITE" id="PS50928"/>
    </source>
</evidence>
<gene>
    <name evidence="11" type="ORF">FE374_01095</name>
</gene>
<evidence type="ECO:0000256" key="5">
    <source>
        <dbReference type="ARBA" id="ARBA00022692"/>
    </source>
</evidence>
<keyword evidence="5 9" id="KW-0812">Transmembrane</keyword>
<comment type="subcellular location">
    <subcellularLocation>
        <location evidence="1 9">Cell membrane</location>
        <topology evidence="1 9">Multi-pass membrane protein</topology>
    </subcellularLocation>
</comment>
<evidence type="ECO:0000256" key="9">
    <source>
        <dbReference type="RuleBase" id="RU363032"/>
    </source>
</evidence>
<dbReference type="AlphaFoldDB" id="A0A5B8C1N2"/>
<dbReference type="InterPro" id="IPR035906">
    <property type="entry name" value="MetI-like_sf"/>
</dbReference>
<dbReference type="PANTHER" id="PTHR30614:SF20">
    <property type="entry name" value="GLUTAMINE TRANSPORT SYSTEM PERMEASE PROTEIN GLNP"/>
    <property type="match status" value="1"/>
</dbReference>
<evidence type="ECO:0000256" key="8">
    <source>
        <dbReference type="ARBA" id="ARBA00023136"/>
    </source>
</evidence>
<name>A0A5B8C1N2_9MICO</name>
<dbReference type="GO" id="GO:0043190">
    <property type="term" value="C:ATP-binding cassette (ABC) transporter complex"/>
    <property type="evidence" value="ECO:0007669"/>
    <property type="project" value="InterPro"/>
</dbReference>
<dbReference type="EMBL" id="CP040915">
    <property type="protein sequence ID" value="QDC23411.1"/>
    <property type="molecule type" value="Genomic_DNA"/>
</dbReference>
<reference evidence="11 12" key="1">
    <citation type="submission" date="2019-05" db="EMBL/GenBank/DDBJ databases">
        <title>Georgenia *** sp. nov., and Georgenia *** sp. nov., isolated from the intestinal contents of plateau pika (Ochotona curzoniae) in the Qinghai-Tibet plateau of China.</title>
        <authorList>
            <person name="Tian Z."/>
        </authorList>
    </citation>
    <scope>NUCLEOTIDE SEQUENCE [LARGE SCALE GENOMIC DNA]</scope>
    <source>
        <strain evidence="11 12">Z443</strain>
    </source>
</reference>
<evidence type="ECO:0000256" key="2">
    <source>
        <dbReference type="ARBA" id="ARBA00010072"/>
    </source>
</evidence>
<feature type="transmembrane region" description="Helical" evidence="9">
    <location>
        <begin position="179"/>
        <end position="198"/>
    </location>
</feature>
<dbReference type="GO" id="GO:0006865">
    <property type="term" value="P:amino acid transport"/>
    <property type="evidence" value="ECO:0007669"/>
    <property type="project" value="UniProtKB-KW"/>
</dbReference>
<keyword evidence="8 9" id="KW-0472">Membrane</keyword>
<dbReference type="NCBIfam" id="TIGR01726">
    <property type="entry name" value="HEQRo_perm_3TM"/>
    <property type="match status" value="1"/>
</dbReference>
<dbReference type="InterPro" id="IPR010065">
    <property type="entry name" value="AA_ABC_transptr_permease_3TM"/>
</dbReference>
<dbReference type="KEGG" id="gyu:FE374_01095"/>
<dbReference type="Proteomes" id="UP000314616">
    <property type="component" value="Chromosome"/>
</dbReference>
<feature type="transmembrane region" description="Helical" evidence="9">
    <location>
        <begin position="15"/>
        <end position="37"/>
    </location>
</feature>
<proteinExistence type="inferred from homology"/>
<feature type="transmembrane region" description="Helical" evidence="9">
    <location>
        <begin position="138"/>
        <end position="159"/>
    </location>
</feature>
<dbReference type="OrthoDB" id="92598at2"/>
<dbReference type="PROSITE" id="PS50928">
    <property type="entry name" value="ABC_TM1"/>
    <property type="match status" value="1"/>
</dbReference>
<organism evidence="11 12">
    <name type="scientific">Georgenia yuyongxinii</name>
    <dbReference type="NCBI Taxonomy" id="2589797"/>
    <lineage>
        <taxon>Bacteria</taxon>
        <taxon>Bacillati</taxon>
        <taxon>Actinomycetota</taxon>
        <taxon>Actinomycetes</taxon>
        <taxon>Micrococcales</taxon>
        <taxon>Bogoriellaceae</taxon>
        <taxon>Georgenia</taxon>
    </lineage>
</organism>
<dbReference type="Pfam" id="PF00528">
    <property type="entry name" value="BPD_transp_1"/>
    <property type="match status" value="1"/>
</dbReference>
<dbReference type="InterPro" id="IPR043429">
    <property type="entry name" value="ArtM/GltK/GlnP/TcyL/YhdX-like"/>
</dbReference>
<evidence type="ECO:0000256" key="7">
    <source>
        <dbReference type="ARBA" id="ARBA00022989"/>
    </source>
</evidence>
<sequence>MSGEQLLDLLGGLGVTLQLAAVSIGAGLVVALGLALLTSSPRRWLSWPGIVVVEIGRGAPVIVLLQLVYFGLPSAGITLDAMPAAWVAIGFSVAAYGSEIIRAALQSVAAGQDEAARALGLGRVDTLRFVLIPQGLRVAVPPLIGLAVQMFQATSLAFALSVPELLSQAYNLGSVTFRYVEFLAVAGVIYAVVALPLMRLAGRLERSTGGAGTGLRGMTHA</sequence>
<dbReference type="PANTHER" id="PTHR30614">
    <property type="entry name" value="MEMBRANE COMPONENT OF AMINO ACID ABC TRANSPORTER"/>
    <property type="match status" value="1"/>
</dbReference>
<dbReference type="CDD" id="cd06261">
    <property type="entry name" value="TM_PBP2"/>
    <property type="match status" value="1"/>
</dbReference>
<evidence type="ECO:0000256" key="3">
    <source>
        <dbReference type="ARBA" id="ARBA00022448"/>
    </source>
</evidence>
<protein>
    <submittedName>
        <fullName evidence="11">Amino acid ABC transporter permease</fullName>
    </submittedName>
</protein>
<dbReference type="InterPro" id="IPR000515">
    <property type="entry name" value="MetI-like"/>
</dbReference>
<keyword evidence="7 9" id="KW-1133">Transmembrane helix</keyword>
<feature type="transmembrane region" description="Helical" evidence="9">
    <location>
        <begin position="84"/>
        <end position="105"/>
    </location>
</feature>
<comment type="similarity">
    <text evidence="2">Belongs to the binding-protein-dependent transport system permease family. HisMQ subfamily.</text>
</comment>
<feature type="domain" description="ABC transmembrane type-1" evidence="10">
    <location>
        <begin position="13"/>
        <end position="201"/>
    </location>
</feature>
<dbReference type="GO" id="GO:0022857">
    <property type="term" value="F:transmembrane transporter activity"/>
    <property type="evidence" value="ECO:0007669"/>
    <property type="project" value="InterPro"/>
</dbReference>
<dbReference type="RefSeq" id="WP_139926853.1">
    <property type="nucleotide sequence ID" value="NZ_CP040915.1"/>
</dbReference>
<feature type="transmembrane region" description="Helical" evidence="9">
    <location>
        <begin position="49"/>
        <end position="72"/>
    </location>
</feature>
<keyword evidence="3 9" id="KW-0813">Transport</keyword>
<keyword evidence="4" id="KW-1003">Cell membrane</keyword>
<keyword evidence="6" id="KW-0029">Amino-acid transport</keyword>